<keyword evidence="1" id="KW-0472">Membrane</keyword>
<name>A0ABY1ZNW0_9GAMM</name>
<feature type="transmembrane region" description="Helical" evidence="1">
    <location>
        <begin position="159"/>
        <end position="181"/>
    </location>
</feature>
<organism evidence="2 3">
    <name type="scientific">Marinobacter halodurans</name>
    <dbReference type="NCBI Taxonomy" id="2528979"/>
    <lineage>
        <taxon>Bacteria</taxon>
        <taxon>Pseudomonadati</taxon>
        <taxon>Pseudomonadota</taxon>
        <taxon>Gammaproteobacteria</taxon>
        <taxon>Pseudomonadales</taxon>
        <taxon>Marinobacteraceae</taxon>
        <taxon>Marinobacter</taxon>
    </lineage>
</organism>
<sequence>MRTYIKQSFYFLASNFRPIFSLFLVYLVFLAASDWVHSQLYAALAHKQVLSWGFMIVECAITALAFSSMLQLFEDLRGDGAQPVLRYLNRAPRFFAPLFTLLLALKLAALPLLFWPSWVLMVLIFLAGVKLSFAAFEVVRMKRDVLGALSASWARTQGFMIALVVSSLLAGIGSALFTWLVQLAYVKVVLAGGQAASYDPGVALLVRSVASLSLFFYVIAGVFAYRLYCAAVDARPVG</sequence>
<feature type="transmembrane region" description="Helical" evidence="1">
    <location>
        <begin position="94"/>
        <end position="114"/>
    </location>
</feature>
<dbReference type="RefSeq" id="WP_131479015.1">
    <property type="nucleotide sequence ID" value="NZ_SJDL01000004.1"/>
</dbReference>
<keyword evidence="3" id="KW-1185">Reference proteome</keyword>
<feature type="transmembrane region" description="Helical" evidence="1">
    <location>
        <begin position="201"/>
        <end position="225"/>
    </location>
</feature>
<evidence type="ECO:0000313" key="3">
    <source>
        <dbReference type="Proteomes" id="UP000313645"/>
    </source>
</evidence>
<keyword evidence="1" id="KW-0812">Transmembrane</keyword>
<feature type="transmembrane region" description="Helical" evidence="1">
    <location>
        <begin position="120"/>
        <end position="139"/>
    </location>
</feature>
<dbReference type="Proteomes" id="UP000313645">
    <property type="component" value="Unassembled WGS sequence"/>
</dbReference>
<proteinExistence type="predicted"/>
<keyword evidence="1" id="KW-1133">Transmembrane helix</keyword>
<comment type="caution">
    <text evidence="2">The sequence shown here is derived from an EMBL/GenBank/DDBJ whole genome shotgun (WGS) entry which is preliminary data.</text>
</comment>
<gene>
    <name evidence="2" type="ORF">EZI54_03300</name>
</gene>
<feature type="transmembrane region" description="Helical" evidence="1">
    <location>
        <begin position="9"/>
        <end position="32"/>
    </location>
</feature>
<reference evidence="2 3" key="1">
    <citation type="submission" date="2019-02" db="EMBL/GenBank/DDBJ databases">
        <title>Marinobacter halodurans sp. nov., a marine bacterium isolated from sea tidal flat.</title>
        <authorList>
            <person name="Yoo Y."/>
            <person name="Lee D.W."/>
            <person name="Kim B.S."/>
            <person name="Kim J.-J."/>
        </authorList>
    </citation>
    <scope>NUCLEOTIDE SEQUENCE [LARGE SCALE GENOMIC DNA]</scope>
    <source>
        <strain evidence="2 3">YJ-S3-2</strain>
    </source>
</reference>
<accession>A0ABY1ZNW0</accession>
<evidence type="ECO:0000256" key="1">
    <source>
        <dbReference type="SAM" id="Phobius"/>
    </source>
</evidence>
<evidence type="ECO:0000313" key="2">
    <source>
        <dbReference type="EMBL" id="TBW58425.1"/>
    </source>
</evidence>
<dbReference type="EMBL" id="SJDL01000004">
    <property type="protein sequence ID" value="TBW58425.1"/>
    <property type="molecule type" value="Genomic_DNA"/>
</dbReference>
<protein>
    <submittedName>
        <fullName evidence="2">Uncharacterized protein</fullName>
    </submittedName>
</protein>
<feature type="transmembrane region" description="Helical" evidence="1">
    <location>
        <begin position="52"/>
        <end position="73"/>
    </location>
</feature>